<gene>
    <name evidence="3" type="ORF">I8755_36590</name>
</gene>
<proteinExistence type="predicted"/>
<sequence>MSLRQLTTVIAASLLLCAAPAAGAVAGPGETVTVNATGRVAADGTVTLSGTYRCTGGYGPVFVSTSMAQGDQGTRYSIGATRAVCDGRTRAWTNTGRPSVTPRPGTGHVTATVMELNLQSGLPLPRFHAAQRQDVTLTQG</sequence>
<dbReference type="EMBL" id="CP065959">
    <property type="protein sequence ID" value="QQC93237.1"/>
    <property type="molecule type" value="Genomic_DNA"/>
</dbReference>
<dbReference type="AlphaFoldDB" id="A0A7T4PN49"/>
<organism evidence="3 4">
    <name type="scientific">Streptomyces alfalfae</name>
    <dbReference type="NCBI Taxonomy" id="1642299"/>
    <lineage>
        <taxon>Bacteria</taxon>
        <taxon>Bacillati</taxon>
        <taxon>Actinomycetota</taxon>
        <taxon>Actinomycetes</taxon>
        <taxon>Kitasatosporales</taxon>
        <taxon>Streptomycetaceae</taxon>
        <taxon>Streptomyces</taxon>
    </lineage>
</organism>
<dbReference type="Pfam" id="PF19816">
    <property type="entry name" value="DUF6299"/>
    <property type="match status" value="1"/>
</dbReference>
<keyword evidence="1" id="KW-0732">Signal</keyword>
<evidence type="ECO:0000259" key="2">
    <source>
        <dbReference type="Pfam" id="PF19816"/>
    </source>
</evidence>
<feature type="chain" id="PRO_5038766428" description="DUF6299 domain-containing protein" evidence="1">
    <location>
        <begin position="27"/>
        <end position="140"/>
    </location>
</feature>
<reference evidence="3 4" key="1">
    <citation type="submission" date="2020-12" db="EMBL/GenBank/DDBJ databases">
        <title>Identification and biosynthesis of polyene macrolides produced by Streptomyces alfalfae Men-myco-93-63.</title>
        <authorList>
            <person name="Liu D."/>
            <person name="Li Y."/>
            <person name="Liu L."/>
            <person name="Han X."/>
            <person name="Shen F."/>
        </authorList>
    </citation>
    <scope>NUCLEOTIDE SEQUENCE [LARGE SCALE GENOMIC DNA]</scope>
    <source>
        <strain evidence="3 4">Men-myco-93-63</strain>
    </source>
</reference>
<evidence type="ECO:0000313" key="3">
    <source>
        <dbReference type="EMBL" id="QQC93237.1"/>
    </source>
</evidence>
<accession>A0A7T4PN49</accession>
<dbReference type="Proteomes" id="UP000596130">
    <property type="component" value="Chromosome"/>
</dbReference>
<evidence type="ECO:0000256" key="1">
    <source>
        <dbReference type="SAM" id="SignalP"/>
    </source>
</evidence>
<name>A0A7T4PN49_9ACTN</name>
<feature type="domain" description="DUF6299" evidence="2">
    <location>
        <begin position="28"/>
        <end position="139"/>
    </location>
</feature>
<feature type="signal peptide" evidence="1">
    <location>
        <begin position="1"/>
        <end position="26"/>
    </location>
</feature>
<dbReference type="RefSeq" id="WP_198504728.1">
    <property type="nucleotide sequence ID" value="NZ_CP065959.1"/>
</dbReference>
<protein>
    <recommendedName>
        <fullName evidence="2">DUF6299 domain-containing protein</fullName>
    </recommendedName>
</protein>
<evidence type="ECO:0000313" key="4">
    <source>
        <dbReference type="Proteomes" id="UP000596130"/>
    </source>
</evidence>
<dbReference type="InterPro" id="IPR046266">
    <property type="entry name" value="DUF6299"/>
</dbReference>